<dbReference type="InterPro" id="IPR001296">
    <property type="entry name" value="Glyco_trans_1"/>
</dbReference>
<dbReference type="EMBL" id="AQPN01000079">
    <property type="protein sequence ID" value="EOR94571.1"/>
    <property type="molecule type" value="Genomic_DNA"/>
</dbReference>
<comment type="caution">
    <text evidence="5">The sequence shown here is derived from an EMBL/GenBank/DDBJ whole genome shotgun (WGS) entry which is preliminary data.</text>
</comment>
<name>R9GS75_9SPHI</name>
<dbReference type="eggNOG" id="COG1922">
    <property type="taxonomic scope" value="Bacteria"/>
</dbReference>
<proteinExistence type="predicted"/>
<dbReference type="NCBIfam" id="TIGR00696">
    <property type="entry name" value="wecG_tagA_cpsF"/>
    <property type="match status" value="1"/>
</dbReference>
<dbReference type="InterPro" id="IPR028098">
    <property type="entry name" value="Glyco_trans_4-like_N"/>
</dbReference>
<dbReference type="RefSeq" id="WP_016195403.1">
    <property type="nucleotide sequence ID" value="NZ_AQPN01000079.1"/>
</dbReference>
<protein>
    <submittedName>
        <fullName evidence="5">N-acetylmannosaminyltransferase</fullName>
        <ecNumber evidence="5">2.4.1.187</ecNumber>
    </submittedName>
</protein>
<keyword evidence="2 5" id="KW-0808">Transferase</keyword>
<feature type="domain" description="Glycosyltransferase subfamily 4-like N-terminal" evidence="4">
    <location>
        <begin position="51"/>
        <end position="183"/>
    </location>
</feature>
<reference evidence="5 6" key="1">
    <citation type="journal article" date="2013" name="Genome Announc.">
        <title>Draft Genome Sequence of Arcticibacter svalbardensis Strain MN12-7T, a Member of the Family Sphingobacteriaceae Isolated from an Arctic Soil Sample.</title>
        <authorList>
            <person name="Shivaji S."/>
            <person name="Ara S."/>
            <person name="Prasad S."/>
            <person name="Manasa B.P."/>
            <person name="Begum Z."/>
            <person name="Singh A."/>
            <person name="Kumar Pinnaka A."/>
        </authorList>
    </citation>
    <scope>NUCLEOTIDE SEQUENCE [LARGE SCALE GENOMIC DNA]</scope>
    <source>
        <strain evidence="5 6">MN12-7</strain>
    </source>
</reference>
<dbReference type="AlphaFoldDB" id="R9GS75"/>
<evidence type="ECO:0000313" key="5">
    <source>
        <dbReference type="EMBL" id="EOR94571.1"/>
    </source>
</evidence>
<dbReference type="Pfam" id="PF13439">
    <property type="entry name" value="Glyco_transf_4"/>
    <property type="match status" value="1"/>
</dbReference>
<dbReference type="CDD" id="cd03801">
    <property type="entry name" value="GT4_PimA-like"/>
    <property type="match status" value="1"/>
</dbReference>
<dbReference type="CDD" id="cd06533">
    <property type="entry name" value="Glyco_transf_WecG_TagA"/>
    <property type="match status" value="1"/>
</dbReference>
<evidence type="ECO:0000256" key="1">
    <source>
        <dbReference type="ARBA" id="ARBA00022676"/>
    </source>
</evidence>
<dbReference type="SUPFAM" id="SSF53756">
    <property type="entry name" value="UDP-Glycosyltransferase/glycogen phosphorylase"/>
    <property type="match status" value="1"/>
</dbReference>
<dbReference type="Gene3D" id="3.40.50.2000">
    <property type="entry name" value="Glycogen Phosphorylase B"/>
    <property type="match status" value="2"/>
</dbReference>
<dbReference type="InterPro" id="IPR004629">
    <property type="entry name" value="WecG_TagA_CpsF"/>
</dbReference>
<dbReference type="Pfam" id="PF03808">
    <property type="entry name" value="Glyco_tran_WecG"/>
    <property type="match status" value="1"/>
</dbReference>
<dbReference type="GO" id="GO:0047244">
    <property type="term" value="F:N-acetylglucosaminyldiphosphoundecaprenol N-acetyl-beta-D-mannosaminyltransferase activity"/>
    <property type="evidence" value="ECO:0007669"/>
    <property type="project" value="UniProtKB-EC"/>
</dbReference>
<sequence>MKILLIHTFYGQSGGEDQVFNNEFDLLSSATQVKKLCFDNSGNMLAVFFKFILGPYNIFSLIKFRKAIKELRPDVVHIHNWHFAASPLLIRAAKKMGIPVVVTLHNYRLLCPSATLFHQNELFTDSLSGGFPWKAVFKKVYRDSLFQTFWLASITYLHKKLKTWQKVDRYITLSNFARELFLQSDLHLKQKQLVVKSNFVKDSGYNIKNRSTSFLYVGRLSPEKGIELLISAFADTNFQLTIVGDGPLRNEVEQAAAKHSNITYLGKKSNIETMDLMRQANALIFPSIWFEGMPMTILEAFSTGTPVIASRLGSIQHLISPGYNGLLFKAGDRESLQSCLHDWQNLDPLSKTVQCIYSRKTYITNYTPEKNLDQLLNIYQSVIAPKQKTIETMKRDHAREITVLDFPVFNSSLDNIELKNKAMINTINQYSYIMSMKDAKFKEALIASDVLLPDGVGITMASKLLTGNKIKKIAGAELHQFLLEKLNKEGGSCFYLGSSEPTLEKIKAHVSNEFSAVKVNTYSPPFKAEFDEKDNLRMIEAINNCNPDILFIGMTAPKQEKWAHVHYNQVCAKTICSIGAVFDFYAGTKKRPSQFWINMRLEWFIRLLREPNRLWKRYLYYGPYFAIILINKKIKKSFTLPPTFEKQAKAIKTQ</sequence>
<gene>
    <name evidence="5" type="ORF">ADIARSV_2169</name>
</gene>
<dbReference type="EC" id="2.4.1.187" evidence="5"/>
<evidence type="ECO:0000313" key="6">
    <source>
        <dbReference type="Proteomes" id="UP000014174"/>
    </source>
</evidence>
<dbReference type="PANTHER" id="PTHR34136:SF1">
    <property type="entry name" value="UDP-N-ACETYL-D-MANNOSAMINURONIC ACID TRANSFERASE"/>
    <property type="match status" value="1"/>
</dbReference>
<dbReference type="eggNOG" id="COG0438">
    <property type="taxonomic scope" value="Bacteria"/>
</dbReference>
<evidence type="ECO:0000256" key="2">
    <source>
        <dbReference type="ARBA" id="ARBA00022679"/>
    </source>
</evidence>
<evidence type="ECO:0000259" key="4">
    <source>
        <dbReference type="Pfam" id="PF13439"/>
    </source>
</evidence>
<dbReference type="OrthoDB" id="9787111at2"/>
<accession>R9GS75</accession>
<dbReference type="STRING" id="1150600.ADIARSV_2169"/>
<evidence type="ECO:0000259" key="3">
    <source>
        <dbReference type="Pfam" id="PF00534"/>
    </source>
</evidence>
<dbReference type="PANTHER" id="PTHR34136">
    <property type="match status" value="1"/>
</dbReference>
<dbReference type="Pfam" id="PF00534">
    <property type="entry name" value="Glycos_transf_1"/>
    <property type="match status" value="1"/>
</dbReference>
<keyword evidence="1 5" id="KW-0328">Glycosyltransferase</keyword>
<dbReference type="Proteomes" id="UP000014174">
    <property type="component" value="Unassembled WGS sequence"/>
</dbReference>
<organism evidence="5 6">
    <name type="scientific">Arcticibacter svalbardensis MN12-7</name>
    <dbReference type="NCBI Taxonomy" id="1150600"/>
    <lineage>
        <taxon>Bacteria</taxon>
        <taxon>Pseudomonadati</taxon>
        <taxon>Bacteroidota</taxon>
        <taxon>Sphingobacteriia</taxon>
        <taxon>Sphingobacteriales</taxon>
        <taxon>Sphingobacteriaceae</taxon>
        <taxon>Arcticibacter</taxon>
    </lineage>
</organism>
<feature type="domain" description="Glycosyl transferase family 1" evidence="3">
    <location>
        <begin position="206"/>
        <end position="342"/>
    </location>
</feature>
<dbReference type="PATRIC" id="fig|1150600.3.peg.2143"/>
<keyword evidence="6" id="KW-1185">Reference proteome</keyword>